<dbReference type="GO" id="GO:0140806">
    <property type="term" value="F:NAD+-protein-aspartate ADP-ribosyltransferase activity"/>
    <property type="evidence" value="ECO:0007669"/>
    <property type="project" value="RHEA"/>
</dbReference>
<dbReference type="GO" id="GO:0070212">
    <property type="term" value="P:protein poly-ADP-ribosylation"/>
    <property type="evidence" value="ECO:0007669"/>
    <property type="project" value="TreeGrafter"/>
</dbReference>
<dbReference type="SUPFAM" id="SSF142921">
    <property type="entry name" value="WGR domain-like"/>
    <property type="match status" value="1"/>
</dbReference>
<dbReference type="PANTHER" id="PTHR10459:SF112">
    <property type="entry name" value="POLY [ADP-RIBOSE] POLYMERASE 1"/>
    <property type="match status" value="1"/>
</dbReference>
<comment type="catalytic activity">
    <reaction evidence="31">
        <text>L-seryl-[protein] + NAD(+) = O-(ADP-D-ribosyl)-L-seryl-[protein] + nicotinamide + H(+)</text>
        <dbReference type="Rhea" id="RHEA:58232"/>
        <dbReference type="Rhea" id="RHEA-COMP:9863"/>
        <dbReference type="Rhea" id="RHEA-COMP:15091"/>
        <dbReference type="ChEBI" id="CHEBI:15378"/>
        <dbReference type="ChEBI" id="CHEBI:17154"/>
        <dbReference type="ChEBI" id="CHEBI:29999"/>
        <dbReference type="ChEBI" id="CHEBI:57540"/>
        <dbReference type="ChEBI" id="CHEBI:142556"/>
    </reaction>
    <physiologicalReaction direction="left-to-right" evidence="31">
        <dbReference type="Rhea" id="RHEA:58233"/>
    </physiologicalReaction>
</comment>
<evidence type="ECO:0000256" key="15">
    <source>
        <dbReference type="ARBA" id="ARBA00022765"/>
    </source>
</evidence>
<evidence type="ECO:0000256" key="27">
    <source>
        <dbReference type="ARBA" id="ARBA00024347"/>
    </source>
</evidence>
<sequence>MFPLFLLFVFPPRCRLWSSGAHPYVRGVISDLSEGKRKADSVDGVSISKKQKKEEEEAEKQLEMKLKEQSQLMWGIKDKLRKYCSTNDMKELLIANSQDVPAGESNILDRLSDCMAFGTLKPCETCQGQIVFKNDAYYCTGDISAWTKCVFKTLTPNRKDFIIPKEFHEVPFLKKFKFKRQDRVFPKQAPPPAASSSSAPASSKAASASAPSGSSSSFPTELPIEVPTDKPLTGLKVLTVGKLKEVEKMSKKMEEVRDAGVRVVSEDFLTDIKSSGKTLRELISLHGISPWGAEVKLEAQTSSTATKSSGASKSSGKTKEDEGSSKSKKMKLTVKGGAAVDPDSGLEDCAHVLDQNGKIYSATLGLVDIVRGTNSYYKLQLLEDDVQKRYWVFRSWGRVGTTIGGNKLEKFYDKNSAMDNFCSVYEEKTGNCWASSNFTKYPNKFYPLEIDYGQDEEAVKKLTASSGSQSQLAKPVQELIRMIFDVESMKKAMVEFEIDLQKMPLGKLSKRQIQSAYSLLTEVQQAVSDNASEALILDLSNRFYTLIPHDFGMKKPPLLSNLDYIQAKVQMLDNLLDIEVAYSLLRGGTEDNKKDPLDINYEKLRTKIEVLDKSSEEARFIRQYVKNTHAATHNTYTLEVEEIFKIDREGEYQRYRPFKDLPNRQLLWHGSRATNYAGILSQGLRIAPPEAPVTGYMFGKGLYFADMVSKSANYCHTSQADPVGLILLGEVALGNMHELKKASHITKLPKGKHSVKGLGRTAPDPSATVSLNGVDVPLGKGVNTNIDDTSLLYNEYPFHNGLLLQTGFTAACSSAKALVSLREGSLSNTLNEKNILSKSQNTRGRSSYTTMETPTRSSKRSRFSSEDEERSISSRSPRRSQRVTTVPQKLATVSTPDKKTSQKIGLRLRNLLKLPKAHKWCIYEWFYSNIDRPLFEGDNDFCLCLKESFPNLKTRKLTRVEWGTIRRLMGKPRRCSSAFFAEERTALKHKRQKMRLLQQRKITDISLCKDLPEEIPLPLVIGTKVTARLRGVQDGLFTGQIDAVDTSAATYRVTFDRSGLGTHTVPDYEVLSTEPPETMPISAFAQKQRPSRLANFMTPPRGTYPSSTQPILMDSDPLFGQSPWKNKLTESDGETLGGFPVKFLVQVTRLSKILMIKKEHIKHLKEMNTEAEKLKSYSMPIGLDFKRRYATTVLDLEQLNKDLNKVLHEVQQFCYELAPDQGTQPSDQSSELHQRCKEEAQDMVRQSNSLPDGELRVQNPALTQLISRLTALLLQIRCLAEGGDMNSFEFKSLTDSLNDIKNSIDGSNLSCFQDNVEIHVAHIQSGLSQLGNLHAFSFNNTNRT</sequence>
<dbReference type="Pfam" id="PF02877">
    <property type="entry name" value="PARP_reg"/>
    <property type="match status" value="1"/>
</dbReference>
<evidence type="ECO:0000256" key="23">
    <source>
        <dbReference type="ARBA" id="ARBA00023204"/>
    </source>
</evidence>
<evidence type="ECO:0000256" key="28">
    <source>
        <dbReference type="ARBA" id="ARBA00033987"/>
    </source>
</evidence>
<dbReference type="CDD" id="cd08001">
    <property type="entry name" value="WGR_PARP1_like"/>
    <property type="match status" value="1"/>
</dbReference>
<dbReference type="Pfam" id="PF08063">
    <property type="entry name" value="Zn_ribbon_PADR1"/>
    <property type="match status" value="1"/>
</dbReference>
<feature type="region of interest" description="Disordered" evidence="34">
    <location>
        <begin position="184"/>
        <end position="225"/>
    </location>
</feature>
<dbReference type="InterPro" id="IPR033471">
    <property type="entry name" value="DIRP"/>
</dbReference>
<comment type="catalytic activity">
    <reaction evidence="30">
        <text>L-tyrosyl-[protein] + NAD(+) = O-(ADP-D-ribosyl)-L-tyrosyl-[protein] + nicotinamide + H(+)</text>
        <dbReference type="Rhea" id="RHEA:58236"/>
        <dbReference type="Rhea" id="RHEA-COMP:10136"/>
        <dbReference type="Rhea" id="RHEA-COMP:15092"/>
        <dbReference type="ChEBI" id="CHEBI:15378"/>
        <dbReference type="ChEBI" id="CHEBI:17154"/>
        <dbReference type="ChEBI" id="CHEBI:46858"/>
        <dbReference type="ChEBI" id="CHEBI:57540"/>
        <dbReference type="ChEBI" id="CHEBI:142557"/>
    </reaction>
    <physiologicalReaction direction="left-to-right" evidence="30">
        <dbReference type="Rhea" id="RHEA:58237"/>
    </physiologicalReaction>
</comment>
<evidence type="ECO:0000256" key="32">
    <source>
        <dbReference type="RuleBase" id="RU362114"/>
    </source>
</evidence>
<dbReference type="PANTHER" id="PTHR10459">
    <property type="entry name" value="DNA LIGASE"/>
    <property type="match status" value="1"/>
</dbReference>
<evidence type="ECO:0000256" key="35">
    <source>
        <dbReference type="SAM" id="SignalP"/>
    </source>
</evidence>
<dbReference type="OrthoDB" id="429950at2759"/>
<dbReference type="SMART" id="SM01335">
    <property type="entry name" value="PADR1"/>
    <property type="match status" value="1"/>
</dbReference>
<dbReference type="Pfam" id="PF21728">
    <property type="entry name" value="PADR1_N"/>
    <property type="match status" value="1"/>
</dbReference>
<dbReference type="FunFam" id="2.20.25.630:FF:000001">
    <property type="entry name" value="Poly [ADP-ribose] polymerase"/>
    <property type="match status" value="1"/>
</dbReference>
<keyword evidence="13" id="KW-0677">Repeat</keyword>
<name>A0A556V243_BAGYA</name>
<dbReference type="InterPro" id="IPR012982">
    <property type="entry name" value="PARP1-like_PADR1_Zn_ribbon"/>
</dbReference>
<organism evidence="39 40">
    <name type="scientific">Bagarius yarrelli</name>
    <name type="common">Goonch</name>
    <name type="synonym">Bagrus yarrelli</name>
    <dbReference type="NCBI Taxonomy" id="175774"/>
    <lineage>
        <taxon>Eukaryota</taxon>
        <taxon>Metazoa</taxon>
        <taxon>Chordata</taxon>
        <taxon>Craniata</taxon>
        <taxon>Vertebrata</taxon>
        <taxon>Euteleostomi</taxon>
        <taxon>Actinopterygii</taxon>
        <taxon>Neopterygii</taxon>
        <taxon>Teleostei</taxon>
        <taxon>Ostariophysi</taxon>
        <taxon>Siluriformes</taxon>
        <taxon>Sisoridae</taxon>
        <taxon>Sisorinae</taxon>
        <taxon>Bagarius</taxon>
    </lineage>
</organism>
<evidence type="ECO:0000256" key="19">
    <source>
        <dbReference type="ARBA" id="ARBA00023015"/>
    </source>
</evidence>
<evidence type="ECO:0000256" key="13">
    <source>
        <dbReference type="ARBA" id="ARBA00022737"/>
    </source>
</evidence>
<dbReference type="FunFam" id="3.90.228.10:FF:000002">
    <property type="entry name" value="Poly [ADP-ribose] polymerase"/>
    <property type="match status" value="1"/>
</dbReference>
<evidence type="ECO:0000256" key="30">
    <source>
        <dbReference type="ARBA" id="ARBA00048339"/>
    </source>
</evidence>
<dbReference type="Gene3D" id="3.90.228.10">
    <property type="match status" value="1"/>
</dbReference>
<dbReference type="SUPFAM" id="SSF56399">
    <property type="entry name" value="ADP-ribosylation"/>
    <property type="match status" value="1"/>
</dbReference>
<dbReference type="EC" id="2.4.2.-" evidence="32"/>
<evidence type="ECO:0000259" key="36">
    <source>
        <dbReference type="PROSITE" id="PS51059"/>
    </source>
</evidence>
<dbReference type="GO" id="GO:0045087">
    <property type="term" value="P:innate immune response"/>
    <property type="evidence" value="ECO:0007669"/>
    <property type="project" value="UniProtKB-KW"/>
</dbReference>
<keyword evidence="5" id="KW-0963">Cytoplasm</keyword>
<feature type="chain" id="PRO_5022198687" description="Poly [ADP-ribose] polymerase" evidence="35">
    <location>
        <begin position="17"/>
        <end position="1344"/>
    </location>
</feature>
<keyword evidence="19" id="KW-0805">Transcription regulation</keyword>
<keyword evidence="21" id="KW-0238">DNA-binding</keyword>
<dbReference type="GO" id="GO:0140815">
    <property type="term" value="F:NAD+-protein-histidine ADP-ribosyltransferase activity"/>
    <property type="evidence" value="ECO:0007669"/>
    <property type="project" value="RHEA"/>
</dbReference>
<evidence type="ECO:0000256" key="25">
    <source>
        <dbReference type="ARBA" id="ARBA00024159"/>
    </source>
</evidence>
<keyword evidence="10 32" id="KW-0808">Transferase</keyword>
<keyword evidence="15" id="KW-0013">ADP-ribosylation</keyword>
<comment type="catalytic activity">
    <reaction evidence="28">
        <text>NAD(+) + (ADP-D-ribosyl)n-acceptor = nicotinamide + (ADP-D-ribosyl)n+1-acceptor + H(+).</text>
        <dbReference type="EC" id="2.4.2.30"/>
    </reaction>
</comment>
<comment type="catalytic activity">
    <reaction evidence="29">
        <text>L-histidyl-[protein] + NAD(+) = N(tele)-(ADP-D-ribosyl)-L-histidyl-[protein] + nicotinamide + H(+)</text>
        <dbReference type="Rhea" id="RHEA:72071"/>
        <dbReference type="Rhea" id="RHEA-COMP:9745"/>
        <dbReference type="Rhea" id="RHEA-COMP:18085"/>
        <dbReference type="ChEBI" id="CHEBI:15378"/>
        <dbReference type="ChEBI" id="CHEBI:17154"/>
        <dbReference type="ChEBI" id="CHEBI:29979"/>
        <dbReference type="ChEBI" id="CHEBI:57540"/>
        <dbReference type="ChEBI" id="CHEBI:191398"/>
    </reaction>
    <physiologicalReaction direction="left-to-right" evidence="29">
        <dbReference type="Rhea" id="RHEA:72072"/>
    </physiologicalReaction>
</comment>
<evidence type="ECO:0000256" key="7">
    <source>
        <dbReference type="ARBA" id="ARBA00022533"/>
    </source>
</evidence>
<dbReference type="FunFam" id="1.10.20.130:FF:000001">
    <property type="entry name" value="Poly [ADP-ribose] polymerase"/>
    <property type="match status" value="1"/>
</dbReference>
<evidence type="ECO:0000256" key="12">
    <source>
        <dbReference type="ARBA" id="ARBA00022723"/>
    </source>
</evidence>
<feature type="compositionally biased region" description="Polar residues" evidence="34">
    <location>
        <begin position="832"/>
        <end position="855"/>
    </location>
</feature>
<comment type="subcellular location">
    <subcellularLocation>
        <location evidence="1">Chromosome</location>
    </subcellularLocation>
    <subcellularLocation>
        <location evidence="2">Cytoplasm</location>
        <location evidence="2">Cytosol</location>
    </subcellularLocation>
    <subcellularLocation>
        <location evidence="3">Nucleus</location>
        <location evidence="3">Nucleolus</location>
    </subcellularLocation>
</comment>
<evidence type="ECO:0000256" key="22">
    <source>
        <dbReference type="ARBA" id="ARBA00023163"/>
    </source>
</evidence>
<dbReference type="CDD" id="cd01437">
    <property type="entry name" value="parp_like"/>
    <property type="match status" value="1"/>
</dbReference>
<feature type="coiled-coil region" evidence="33">
    <location>
        <begin position="45"/>
        <end position="72"/>
    </location>
</feature>
<keyword evidence="24" id="KW-0539">Nucleus</keyword>
<evidence type="ECO:0000256" key="24">
    <source>
        <dbReference type="ARBA" id="ARBA00023242"/>
    </source>
</evidence>
<reference evidence="39 40" key="1">
    <citation type="journal article" date="2019" name="Genome Biol. Evol.">
        <title>Whole-Genome Sequencing of the Giant Devil Catfish, Bagarius yarrelli.</title>
        <authorList>
            <person name="Jiang W."/>
            <person name="Lv Y."/>
            <person name="Cheng L."/>
            <person name="Yang K."/>
            <person name="Chao B."/>
            <person name="Wang X."/>
            <person name="Li Y."/>
            <person name="Pan X."/>
            <person name="You X."/>
            <person name="Zhang Y."/>
            <person name="Yang J."/>
            <person name="Li J."/>
            <person name="Zhang X."/>
            <person name="Liu S."/>
            <person name="Sun C."/>
            <person name="Yang J."/>
            <person name="Shi Q."/>
        </authorList>
    </citation>
    <scope>NUCLEOTIDE SEQUENCE [LARGE SCALE GENOMIC DNA]</scope>
    <source>
        <strain evidence="39">JWS20170419001</strain>
        <tissue evidence="39">Muscle</tissue>
    </source>
</reference>
<keyword evidence="23" id="KW-0234">DNA repair</keyword>
<evidence type="ECO:0000256" key="4">
    <source>
        <dbReference type="ARBA" id="ARBA00022454"/>
    </source>
</evidence>
<keyword evidence="18" id="KW-0391">Immunity</keyword>
<evidence type="ECO:0000256" key="20">
    <source>
        <dbReference type="ARBA" id="ARBA00023027"/>
    </source>
</evidence>
<dbReference type="GO" id="GO:0003950">
    <property type="term" value="F:NAD+ poly-ADP-ribosyltransferase activity"/>
    <property type="evidence" value="ECO:0007669"/>
    <property type="project" value="UniProtKB-UniRule"/>
</dbReference>
<keyword evidence="35" id="KW-0732">Signal</keyword>
<dbReference type="GO" id="GO:0003677">
    <property type="term" value="F:DNA binding"/>
    <property type="evidence" value="ECO:0007669"/>
    <property type="project" value="UniProtKB-KW"/>
</dbReference>
<dbReference type="InterPro" id="IPR012317">
    <property type="entry name" value="Poly(ADP-ribose)pol_cat_dom"/>
</dbReference>
<dbReference type="InterPro" id="IPR045831">
    <property type="entry name" value="LIN9_C"/>
</dbReference>
<evidence type="ECO:0000256" key="5">
    <source>
        <dbReference type="ARBA" id="ARBA00022490"/>
    </source>
</evidence>
<comment type="similarity">
    <text evidence="27">Belongs to the ARTD/PARP family.</text>
</comment>
<keyword evidence="8" id="KW-0399">Innate immunity</keyword>
<feature type="domain" description="PARP catalytic" evidence="36">
    <location>
        <begin position="595"/>
        <end position="821"/>
    </location>
</feature>
<keyword evidence="4" id="KW-0158">Chromosome</keyword>
<dbReference type="GO" id="GO:0005694">
    <property type="term" value="C:chromosome"/>
    <property type="evidence" value="ECO:0007669"/>
    <property type="project" value="UniProtKB-SubCell"/>
</dbReference>
<dbReference type="Pfam" id="PF05406">
    <property type="entry name" value="WGR"/>
    <property type="match status" value="1"/>
</dbReference>
<evidence type="ECO:0000256" key="31">
    <source>
        <dbReference type="ARBA" id="ARBA00048575"/>
    </source>
</evidence>
<keyword evidence="17" id="KW-0862">Zinc</keyword>
<evidence type="ECO:0000256" key="14">
    <source>
        <dbReference type="ARBA" id="ARBA00022763"/>
    </source>
</evidence>
<comment type="catalytic activity">
    <reaction evidence="26">
        <text>L-aspartyl-[protein] + NAD(+) = 4-O-(ADP-D-ribosyl)-L-aspartyl-[protein] + nicotinamide</text>
        <dbReference type="Rhea" id="RHEA:54424"/>
        <dbReference type="Rhea" id="RHEA-COMP:9867"/>
        <dbReference type="Rhea" id="RHEA-COMP:13832"/>
        <dbReference type="ChEBI" id="CHEBI:17154"/>
        <dbReference type="ChEBI" id="CHEBI:29961"/>
        <dbReference type="ChEBI" id="CHEBI:57540"/>
        <dbReference type="ChEBI" id="CHEBI:138102"/>
    </reaction>
    <physiologicalReaction direction="left-to-right" evidence="26">
        <dbReference type="Rhea" id="RHEA:54425"/>
    </physiologicalReaction>
</comment>
<dbReference type="Pfam" id="PF19438">
    <property type="entry name" value="LIN9_C"/>
    <property type="match status" value="1"/>
</dbReference>
<dbReference type="FunFam" id="1.20.142.10:FF:000001">
    <property type="entry name" value="Poly [ADP-ribose] polymerase"/>
    <property type="match status" value="1"/>
</dbReference>
<dbReference type="SMART" id="SM00773">
    <property type="entry name" value="WGR"/>
    <property type="match status" value="1"/>
</dbReference>
<dbReference type="Gene3D" id="1.20.142.10">
    <property type="entry name" value="Poly(ADP-ribose) polymerase, regulatory domain"/>
    <property type="match status" value="1"/>
</dbReference>
<feature type="domain" description="WGR" evidence="38">
    <location>
        <begin position="349"/>
        <end position="445"/>
    </location>
</feature>
<dbReference type="Gene3D" id="3.40.50.10190">
    <property type="entry name" value="BRCT domain"/>
    <property type="match status" value="1"/>
</dbReference>
<dbReference type="GO" id="GO:0016779">
    <property type="term" value="F:nucleotidyltransferase activity"/>
    <property type="evidence" value="ECO:0007669"/>
    <property type="project" value="UniProtKB-KW"/>
</dbReference>
<dbReference type="InterPro" id="IPR038650">
    <property type="entry name" value="PADR1_C_dom_sf"/>
</dbReference>
<feature type="compositionally biased region" description="Low complexity" evidence="34">
    <location>
        <begin position="301"/>
        <end position="315"/>
    </location>
</feature>
<gene>
    <name evidence="39" type="ORF">Baya_12201</name>
</gene>
<keyword evidence="40" id="KW-1185">Reference proteome</keyword>
<evidence type="ECO:0000256" key="16">
    <source>
        <dbReference type="ARBA" id="ARBA00022771"/>
    </source>
</evidence>
<evidence type="ECO:0000256" key="6">
    <source>
        <dbReference type="ARBA" id="ARBA00022499"/>
    </source>
</evidence>
<comment type="catalytic activity">
    <reaction evidence="25">
        <text>L-glutamyl-[protein] + NAD(+) = 5-O-(ADP-D-ribosyl)-L-glutamyl-[protein] + nicotinamide</text>
        <dbReference type="Rhea" id="RHEA:58224"/>
        <dbReference type="Rhea" id="RHEA-COMP:10208"/>
        <dbReference type="Rhea" id="RHEA-COMP:15089"/>
        <dbReference type="ChEBI" id="CHEBI:17154"/>
        <dbReference type="ChEBI" id="CHEBI:29973"/>
        <dbReference type="ChEBI" id="CHEBI:57540"/>
        <dbReference type="ChEBI" id="CHEBI:142540"/>
    </reaction>
    <physiologicalReaction direction="left-to-right" evidence="25">
        <dbReference type="Rhea" id="RHEA:58225"/>
    </physiologicalReaction>
</comment>
<evidence type="ECO:0000313" key="40">
    <source>
        <dbReference type="Proteomes" id="UP000319801"/>
    </source>
</evidence>
<feature type="compositionally biased region" description="Low complexity" evidence="34">
    <location>
        <begin position="194"/>
        <end position="217"/>
    </location>
</feature>
<dbReference type="InterPro" id="IPR008893">
    <property type="entry name" value="WGR_domain"/>
</dbReference>
<dbReference type="PROSITE" id="PS51060">
    <property type="entry name" value="PARP_ALPHA_HD"/>
    <property type="match status" value="1"/>
</dbReference>
<dbReference type="GO" id="GO:0008270">
    <property type="term" value="F:zinc ion binding"/>
    <property type="evidence" value="ECO:0007669"/>
    <property type="project" value="UniProtKB-KW"/>
</dbReference>
<dbReference type="Proteomes" id="UP000319801">
    <property type="component" value="Unassembled WGS sequence"/>
</dbReference>
<evidence type="ECO:0000256" key="21">
    <source>
        <dbReference type="ARBA" id="ARBA00023125"/>
    </source>
</evidence>
<dbReference type="PROSITE" id="PS52007">
    <property type="entry name" value="PADR1"/>
    <property type="match status" value="1"/>
</dbReference>
<evidence type="ECO:0000256" key="1">
    <source>
        <dbReference type="ARBA" id="ARBA00004286"/>
    </source>
</evidence>
<dbReference type="InterPro" id="IPR036616">
    <property type="entry name" value="Poly(ADP-ribose)pol_reg_dom_sf"/>
</dbReference>
<evidence type="ECO:0000256" key="18">
    <source>
        <dbReference type="ARBA" id="ARBA00022859"/>
    </source>
</evidence>
<evidence type="ECO:0000256" key="9">
    <source>
        <dbReference type="ARBA" id="ARBA00022676"/>
    </source>
</evidence>
<evidence type="ECO:0000256" key="33">
    <source>
        <dbReference type="SAM" id="Coils"/>
    </source>
</evidence>
<keyword evidence="6" id="KW-1017">Isopeptide bond</keyword>
<keyword evidence="7" id="KW-0021">Allosteric enzyme</keyword>
<evidence type="ECO:0000259" key="38">
    <source>
        <dbReference type="PROSITE" id="PS51977"/>
    </source>
</evidence>
<dbReference type="Gene3D" id="1.10.20.130">
    <property type="match status" value="1"/>
</dbReference>
<keyword evidence="14" id="KW-0227">DNA damage</keyword>
<dbReference type="InterPro" id="IPR050800">
    <property type="entry name" value="ARTD/PARP"/>
</dbReference>
<dbReference type="GO" id="GO:0005730">
    <property type="term" value="C:nucleolus"/>
    <property type="evidence" value="ECO:0007669"/>
    <property type="project" value="UniProtKB-SubCell"/>
</dbReference>
<dbReference type="EMBL" id="VCAZ01000098">
    <property type="protein sequence ID" value="TSR99431.1"/>
    <property type="molecule type" value="Genomic_DNA"/>
</dbReference>
<evidence type="ECO:0000313" key="39">
    <source>
        <dbReference type="EMBL" id="TSR99431.1"/>
    </source>
</evidence>
<dbReference type="GO" id="GO:0140808">
    <property type="term" value="F:NAD+-protein-tyrosine ADP-ribosyltransferase activity"/>
    <property type="evidence" value="ECO:0007669"/>
    <property type="project" value="RHEA"/>
</dbReference>
<comment type="caution">
    <text evidence="39">The sequence shown here is derived from an EMBL/GenBank/DDBJ whole genome shotgun (WGS) entry which is preliminary data.</text>
</comment>
<feature type="signal peptide" evidence="35">
    <location>
        <begin position="1"/>
        <end position="16"/>
    </location>
</feature>
<dbReference type="Gene3D" id="2.20.25.630">
    <property type="match status" value="1"/>
</dbReference>
<keyword evidence="20 32" id="KW-0520">NAD</keyword>
<feature type="region of interest" description="Disordered" evidence="34">
    <location>
        <begin position="299"/>
        <end position="333"/>
    </location>
</feature>
<dbReference type="InterPro" id="IPR004102">
    <property type="entry name" value="Poly(ADP-ribose)pol_reg_dom"/>
</dbReference>
<evidence type="ECO:0000256" key="17">
    <source>
        <dbReference type="ARBA" id="ARBA00022833"/>
    </source>
</evidence>
<evidence type="ECO:0000259" key="37">
    <source>
        <dbReference type="PROSITE" id="PS51060"/>
    </source>
</evidence>
<evidence type="ECO:0000256" key="2">
    <source>
        <dbReference type="ARBA" id="ARBA00004514"/>
    </source>
</evidence>
<evidence type="ECO:0000256" key="10">
    <source>
        <dbReference type="ARBA" id="ARBA00022679"/>
    </source>
</evidence>
<keyword evidence="16" id="KW-0863">Zinc-finger</keyword>
<dbReference type="Pfam" id="PF00644">
    <property type="entry name" value="PARP"/>
    <property type="match status" value="1"/>
</dbReference>
<dbReference type="InterPro" id="IPR049296">
    <property type="entry name" value="PARP1-like_PADR1_N"/>
</dbReference>
<evidence type="ECO:0000256" key="3">
    <source>
        <dbReference type="ARBA" id="ARBA00004604"/>
    </source>
</evidence>
<keyword evidence="22" id="KW-0804">Transcription</keyword>
<dbReference type="GO" id="GO:0140805">
    <property type="term" value="F:NAD+-protein-serine ADP-ribosyltransferase activity"/>
    <property type="evidence" value="ECO:0007669"/>
    <property type="project" value="RHEA"/>
</dbReference>
<dbReference type="SMART" id="SM01135">
    <property type="entry name" value="DIRP"/>
    <property type="match status" value="1"/>
</dbReference>
<evidence type="ECO:0000256" key="29">
    <source>
        <dbReference type="ARBA" id="ARBA00048241"/>
    </source>
</evidence>
<evidence type="ECO:0000256" key="34">
    <source>
        <dbReference type="SAM" id="MobiDB-lite"/>
    </source>
</evidence>
<protein>
    <recommendedName>
        <fullName evidence="32">Poly [ADP-ribose] polymerase</fullName>
        <shortName evidence="32">PARP</shortName>
        <ecNumber evidence="32">2.4.2.-</ecNumber>
    </recommendedName>
</protein>
<dbReference type="InterPro" id="IPR036930">
    <property type="entry name" value="WGR_dom_sf"/>
</dbReference>
<feature type="region of interest" description="Disordered" evidence="34">
    <location>
        <begin position="832"/>
        <end position="886"/>
    </location>
</feature>
<evidence type="ECO:0000256" key="11">
    <source>
        <dbReference type="ARBA" id="ARBA00022695"/>
    </source>
</evidence>
<keyword evidence="12" id="KW-0479">Metal-binding</keyword>
<dbReference type="PROSITE" id="PS51059">
    <property type="entry name" value="PARP_CATALYTIC"/>
    <property type="match status" value="1"/>
</dbReference>
<dbReference type="GO" id="GO:0006302">
    <property type="term" value="P:double-strand break repair"/>
    <property type="evidence" value="ECO:0007669"/>
    <property type="project" value="TreeGrafter"/>
</dbReference>
<feature type="domain" description="PARP alpha-helical" evidence="37">
    <location>
        <begin position="469"/>
        <end position="586"/>
    </location>
</feature>
<keyword evidence="11" id="KW-0548">Nucleotidyltransferase</keyword>
<dbReference type="InterPro" id="IPR036420">
    <property type="entry name" value="BRCT_dom_sf"/>
</dbReference>
<dbReference type="PROSITE" id="PS51977">
    <property type="entry name" value="WGR"/>
    <property type="match status" value="1"/>
</dbReference>
<keyword evidence="9 32" id="KW-0328">Glycosyltransferase</keyword>
<keyword evidence="33" id="KW-0175">Coiled coil</keyword>
<dbReference type="GO" id="GO:0140807">
    <property type="term" value="F:NAD+-protein-glutamate ADP-ribosyltransferase activity"/>
    <property type="evidence" value="ECO:0007669"/>
    <property type="project" value="RHEA"/>
</dbReference>
<proteinExistence type="inferred from homology"/>
<accession>A0A556V243</accession>
<evidence type="ECO:0000256" key="26">
    <source>
        <dbReference type="ARBA" id="ARBA00024164"/>
    </source>
</evidence>
<dbReference type="Pfam" id="PF06584">
    <property type="entry name" value="DIRP"/>
    <property type="match status" value="1"/>
</dbReference>
<dbReference type="SUPFAM" id="SSF47587">
    <property type="entry name" value="Domain of poly(ADP-ribose) polymerase"/>
    <property type="match status" value="1"/>
</dbReference>
<dbReference type="GO" id="GO:0005829">
    <property type="term" value="C:cytosol"/>
    <property type="evidence" value="ECO:0007669"/>
    <property type="project" value="UniProtKB-SubCell"/>
</dbReference>
<evidence type="ECO:0000256" key="8">
    <source>
        <dbReference type="ARBA" id="ARBA00022588"/>
    </source>
</evidence>